<dbReference type="EMBL" id="KL367524">
    <property type="protein sequence ID" value="KFD66455.1"/>
    <property type="molecule type" value="Genomic_DNA"/>
</dbReference>
<name>A0A085NAF9_9BILA</name>
<dbReference type="AlphaFoldDB" id="A0A085NAF9"/>
<organism evidence="2">
    <name type="scientific">Trichuris suis</name>
    <name type="common">pig whipworm</name>
    <dbReference type="NCBI Taxonomy" id="68888"/>
    <lineage>
        <taxon>Eukaryota</taxon>
        <taxon>Metazoa</taxon>
        <taxon>Ecdysozoa</taxon>
        <taxon>Nematoda</taxon>
        <taxon>Enoplea</taxon>
        <taxon>Dorylaimia</taxon>
        <taxon>Trichinellida</taxon>
        <taxon>Trichuridae</taxon>
        <taxon>Trichuris</taxon>
    </lineage>
</organism>
<gene>
    <name evidence="2" type="ORF">M514_21299</name>
</gene>
<dbReference type="Proteomes" id="UP000030758">
    <property type="component" value="Unassembled WGS sequence"/>
</dbReference>
<protein>
    <submittedName>
        <fullName evidence="2">Uncharacterized protein</fullName>
    </submittedName>
</protein>
<accession>A0A085NAF9</accession>
<evidence type="ECO:0000256" key="1">
    <source>
        <dbReference type="SAM" id="MobiDB-lite"/>
    </source>
</evidence>
<sequence>MGADDTTKRLKPYLQSFLCSHNVRIMYIRTMNASLPKWEVRSEGREKRSLTEENDQERRKERCYSARERSAQLNTRRRNKHIHPKREKIKRMPNLHVTSGV</sequence>
<feature type="region of interest" description="Disordered" evidence="1">
    <location>
        <begin position="39"/>
        <end position="67"/>
    </location>
</feature>
<evidence type="ECO:0000313" key="2">
    <source>
        <dbReference type="EMBL" id="KFD66455.1"/>
    </source>
</evidence>
<reference evidence="2" key="1">
    <citation type="journal article" date="2014" name="Nat. Genet.">
        <title>Genome and transcriptome of the porcine whipworm Trichuris suis.</title>
        <authorList>
            <person name="Jex A.R."/>
            <person name="Nejsum P."/>
            <person name="Schwarz E.M."/>
            <person name="Hu L."/>
            <person name="Young N.D."/>
            <person name="Hall R.S."/>
            <person name="Korhonen P.K."/>
            <person name="Liao S."/>
            <person name="Thamsborg S."/>
            <person name="Xia J."/>
            <person name="Xu P."/>
            <person name="Wang S."/>
            <person name="Scheerlinck J.P."/>
            <person name="Hofmann A."/>
            <person name="Sternberg P.W."/>
            <person name="Wang J."/>
            <person name="Gasser R.B."/>
        </authorList>
    </citation>
    <scope>NUCLEOTIDE SEQUENCE [LARGE SCALE GENOMIC DNA]</scope>
    <source>
        <strain evidence="2">DCEP-RM93F</strain>
    </source>
</reference>
<proteinExistence type="predicted"/>